<reference evidence="4" key="1">
    <citation type="submission" date="2021-12" db="EMBL/GenBank/DDBJ databases">
        <authorList>
            <person name="Veyrier F.J."/>
        </authorList>
    </citation>
    <scope>NUCLEOTIDE SEQUENCE</scope>
    <source>
        <strain evidence="4">SAG 1488-6</strain>
    </source>
</reference>
<dbReference type="Gene3D" id="3.30.9.10">
    <property type="entry name" value="D-Amino Acid Oxidase, subunit A, domain 2"/>
    <property type="match status" value="1"/>
</dbReference>
<organism evidence="4 5">
    <name type="scientific">Vitreoscilla stercoraria</name>
    <dbReference type="NCBI Taxonomy" id="61"/>
    <lineage>
        <taxon>Bacteria</taxon>
        <taxon>Pseudomonadati</taxon>
        <taxon>Pseudomonadota</taxon>
        <taxon>Betaproteobacteria</taxon>
        <taxon>Neisseriales</taxon>
        <taxon>Neisseriaceae</taxon>
        <taxon>Vitreoscilla</taxon>
    </lineage>
</organism>
<keyword evidence="5" id="KW-1185">Reference proteome</keyword>
<reference evidence="4" key="2">
    <citation type="journal article" date="2022" name="Res Sq">
        <title>Evolution of multicellular longitudinally dividing oral cavity symbionts (Neisseriaceae).</title>
        <authorList>
            <person name="Nyongesa S."/>
            <person name="Weber P."/>
            <person name="Bernet E."/>
            <person name="Pullido F."/>
            <person name="Nieckarz M."/>
            <person name="Delaby M."/>
            <person name="Nieves C."/>
            <person name="Viehboeck T."/>
            <person name="Krause N."/>
            <person name="Rivera-Millot A."/>
            <person name="Nakamura A."/>
            <person name="Vischer N."/>
            <person name="VanNieuwenhze M."/>
            <person name="Brun Y."/>
            <person name="Cava F."/>
            <person name="Bulgheresi S."/>
            <person name="Veyrier F."/>
        </authorList>
    </citation>
    <scope>NUCLEOTIDE SEQUENCE</scope>
    <source>
        <strain evidence="4">SAG 1488-6</strain>
    </source>
</reference>
<evidence type="ECO:0000313" key="5">
    <source>
        <dbReference type="Proteomes" id="UP000832034"/>
    </source>
</evidence>
<gene>
    <name evidence="4" type="ORF">LVJ81_00960</name>
</gene>
<dbReference type="PANTHER" id="PTHR13847:SF280">
    <property type="entry name" value="D-AMINO ACID DEHYDROGENASE"/>
    <property type="match status" value="1"/>
</dbReference>
<dbReference type="RefSeq" id="WP_051082995.1">
    <property type="nucleotide sequence ID" value="NZ_CP091512.1"/>
</dbReference>
<name>A0ABY4EA56_VITST</name>
<dbReference type="SUPFAM" id="SSF51905">
    <property type="entry name" value="FAD/NAD(P)-binding domain"/>
    <property type="match status" value="1"/>
</dbReference>
<accession>A0ABY4EA56</accession>
<protein>
    <submittedName>
        <fullName evidence="4">D-amino acid dehydrogenase</fullName>
    </submittedName>
</protein>
<dbReference type="SUPFAM" id="SSF54373">
    <property type="entry name" value="FAD-linked reductases, C-terminal domain"/>
    <property type="match status" value="1"/>
</dbReference>
<dbReference type="Proteomes" id="UP000832034">
    <property type="component" value="Chromosome"/>
</dbReference>
<keyword evidence="2" id="KW-0560">Oxidoreductase</keyword>
<proteinExistence type="inferred from homology"/>
<feature type="domain" description="FAD dependent oxidoreductase" evidence="3">
    <location>
        <begin position="3"/>
        <end position="394"/>
    </location>
</feature>
<evidence type="ECO:0000256" key="2">
    <source>
        <dbReference type="ARBA" id="ARBA00023002"/>
    </source>
</evidence>
<evidence type="ECO:0000313" key="4">
    <source>
        <dbReference type="EMBL" id="UOO92650.1"/>
    </source>
</evidence>
<dbReference type="PANTHER" id="PTHR13847">
    <property type="entry name" value="SARCOSINE DEHYDROGENASE-RELATED"/>
    <property type="match status" value="1"/>
</dbReference>
<dbReference type="InterPro" id="IPR036188">
    <property type="entry name" value="FAD/NAD-bd_sf"/>
</dbReference>
<dbReference type="NCBIfam" id="NF001933">
    <property type="entry name" value="PRK00711.1"/>
    <property type="match status" value="1"/>
</dbReference>
<evidence type="ECO:0000256" key="1">
    <source>
        <dbReference type="ARBA" id="ARBA00009410"/>
    </source>
</evidence>
<comment type="similarity">
    <text evidence="1">Belongs to the DadA oxidoreductase family.</text>
</comment>
<dbReference type="Pfam" id="PF01266">
    <property type="entry name" value="DAO"/>
    <property type="match status" value="1"/>
</dbReference>
<sequence length="416" mass="45889">MNIVVVGAGIAGVCTAWYLTKAGHQVTVVEALSEVAQETSFANAGMLTQGYAAPWAAPNVVKQSWKMLREPSKPLCIKPDGSLEQVKWLWKMYGYCNAEDFSRNRQHMYQLGKRNLQLLHQLKNELALDYAGRAQGTLEVFRASGDYQACVDDTDFLNQQGIAHVLLEPQNCNEFEPAIATDQFSGALRLNEDETGDCHLFAQQLKQYCEQFGVKFLFEHAVSAILNDGQSVTGVVAAGKTLLADHVVLTTGCQTKRLLQSIGLDAMIYPVKGYSITVPIKDESRAPQSTILDYQYKVAITRMGDHIRVGGIAEISGWDKIKISHNEETLKMVLNDLFPGSADLEETQFWMGMRPMTPDGPPLIGRMPLAGLSVNAGHGTFGWTFGLAAAKLLQESLSVDYAVQKQSPFYPSRYQA</sequence>
<evidence type="ECO:0000259" key="3">
    <source>
        <dbReference type="Pfam" id="PF01266"/>
    </source>
</evidence>
<dbReference type="InterPro" id="IPR006076">
    <property type="entry name" value="FAD-dep_OxRdtase"/>
</dbReference>
<dbReference type="Gene3D" id="3.50.50.60">
    <property type="entry name" value="FAD/NAD(P)-binding domain"/>
    <property type="match status" value="2"/>
</dbReference>
<dbReference type="EMBL" id="CP091512">
    <property type="protein sequence ID" value="UOO92650.1"/>
    <property type="molecule type" value="Genomic_DNA"/>
</dbReference>